<reference evidence="2 3" key="1">
    <citation type="submission" date="2019-09" db="EMBL/GenBank/DDBJ databases">
        <authorList>
            <person name="Brejova B."/>
        </authorList>
    </citation>
    <scope>NUCLEOTIDE SEQUENCE [LARGE SCALE GENOMIC DNA]</scope>
</reference>
<dbReference type="GO" id="GO:0055037">
    <property type="term" value="C:recycling endosome"/>
    <property type="evidence" value="ECO:0007669"/>
    <property type="project" value="TreeGrafter"/>
</dbReference>
<feature type="region of interest" description="Disordered" evidence="1">
    <location>
        <begin position="1687"/>
        <end position="1707"/>
    </location>
</feature>
<feature type="region of interest" description="Disordered" evidence="1">
    <location>
        <begin position="310"/>
        <end position="403"/>
    </location>
</feature>
<sequence length="1740" mass="184369">MTMLSNQSSTDPPIDMTGSLSSSSASSSDHSSISASGTDSFVSSLTSSIPHTPITPTTPMIPQHPQAQQQQLGLSRKPPMLYSPAKSLEAPPIPPRSPGRVNSTTQIRLLDRDKRYSTTSAATVPPSPILSSSGTTTPGSASSDSKMLKLQQQLAALQEQAQAQIEDDTEAPPSIDSTILDDNNHSASVASDAASAAALQSASSLSLAEQQPHHPPLTALSSPSLSSLQPPPTEAPTVPTSAAAAAAAVPTATSSSARPVTSPLSITYHQTKRPPPLEPIPQTAPLAPTLHSAPPALITRHHSILSPVTPLEIGHSSSESSSPAPPTPPMQTHTTIPPVAPLSIHSSSTPPTLPPKSQHRSPSLRLLRSSNSSTALSSPATPKTPLSLNSPSNNPNSTHGSSLKTAAAGLGKWAVAIALVTHNNSADSLPVIKSLLPEESSFFSFSKDDTQIISSCALPEPTPNLDCTVTNFFSKQAAANLEGPSISSCTSQFHSFRFEPSPTTVIPSSRFASAKSPWVPSSQPFFPITLASSSSLAADRSLDTNNQTSTKRPDIYGFVLASTTVTNEGVVFQDSIVILSRLNYPQLFNACLQVIYDVAGRPNNDFSRDDEYKLHIINSAISDMTTWPDPKPNSTLELGFLGTIFTVSIPHHESVPLLGTVDLDSSSAHFHSMGRNTHKLYSLSTNFSTNNISTKKQPKPTAYASTSNLTSTESMLDTKTAVPADAPVITASEPSGTWDYIINYISDIADIYLIYEYVLLGKPIVVYGNSPHLVSTFISLILDLIRPIPYGGRVREYVTPQCAPLDFESGITGITSPFLLESIFGISMDSVGNMNTSGICHSTTSKLSISRNKNILLFVLSPNAKLIASQKHAAKLATAISIGSGSASNNNYNLALSKQHITSPYFYYRTFHSGVGILRRQNNIWTSFANFVIISSPTIPPTITADTASTAHRQNYQTVANKHTSSPTTSPKKAHPTSTPSASSNPNGNGLINKFFSKFGLSKRQSVVSPSSRSTPSPNTSTKSHNSSTNSSYKTVPVTNSTTAGSSQGKNTPIVTILEERPRTASGFHTSHASSNNATLKIQQHNFQQQFQESASQLKNKQQEELNITARAAMRRSITHITKNGRLLIPESKFVAQITQMSASALQLAIPKTIEYVMAVRESKTGTISPDEIAKILGTPKTIDFAIRFHFATLTSRFLAPLSCFLEPKIEIGDRNTINGGLSPIMSNVAASSSAFNLTSSSGNNLVIPHQGSRRMSMELSNSSRRVSSGRSPLNTGTNSDLESDSEYIGRSNKPRVTSSSSTATITSFSASTDKANKSTSNGSTVANSNASSTVSAPLLNSTPSKPSSSSRHVNGTTQPNAPTLAAPPVLHSSQGITPPKERKKFGKLVKSSSVGQSASTTNLTQSMYNLTLPTINGSASNVAQSSKRSGKPSQKAKAGKKPNGTGSHTSDGSPGTPQKPKRYSLPPTLTLTLNNLDDDEDYFADLQSFYTPTSGPGSSTTSPHAQSMSSGSAEKEKAHHSFFSSRRLSSHSRNSSGSSSKGSPSNSKTTPSVFVQPPPPAPSTSSHFSSGPGSHAVSLLRSLSGRSTSRKSSSGDSKHKHSSSGDGNSIPSMITNSPRGSVISSVVPGSGATLMDDSRRASSGSKRISLRRVSSIFDSSTSSHTDRDEDKGFDISSALPVTTFGTSVDNSDSTLSHHHGTAGNGEELDDFKKQEIYKEFMNNVNFANWLKMTHAEVYN</sequence>
<feature type="region of interest" description="Disordered" evidence="1">
    <location>
        <begin position="959"/>
        <end position="989"/>
    </location>
</feature>
<feature type="compositionally biased region" description="Polar residues" evidence="1">
    <location>
        <begin position="1352"/>
        <end position="1362"/>
    </location>
</feature>
<dbReference type="GO" id="GO:0005085">
    <property type="term" value="F:guanyl-nucleotide exchange factor activity"/>
    <property type="evidence" value="ECO:0007669"/>
    <property type="project" value="InterPro"/>
</dbReference>
<keyword evidence="3" id="KW-1185">Reference proteome</keyword>
<dbReference type="InterPro" id="IPR024224">
    <property type="entry name" value="DENND6"/>
</dbReference>
<feature type="compositionally biased region" description="Low complexity" evidence="1">
    <location>
        <begin position="1564"/>
        <end position="1596"/>
    </location>
</feature>
<feature type="compositionally biased region" description="Low complexity" evidence="1">
    <location>
        <begin position="1466"/>
        <end position="1475"/>
    </location>
</feature>
<feature type="compositionally biased region" description="Polar residues" evidence="1">
    <location>
        <begin position="1445"/>
        <end position="1457"/>
    </location>
</feature>
<feature type="compositionally biased region" description="Low complexity" evidence="1">
    <location>
        <begin position="129"/>
        <end position="164"/>
    </location>
</feature>
<feature type="compositionally biased region" description="Low complexity" evidence="1">
    <location>
        <begin position="330"/>
        <end position="350"/>
    </location>
</feature>
<feature type="compositionally biased region" description="Low complexity" evidence="1">
    <location>
        <begin position="216"/>
        <end position="228"/>
    </location>
</feature>
<feature type="region of interest" description="Disordered" evidence="1">
    <location>
        <begin position="1251"/>
        <end position="1401"/>
    </location>
</feature>
<dbReference type="RefSeq" id="XP_031856617.1">
    <property type="nucleotide sequence ID" value="XM_032000726.1"/>
</dbReference>
<feature type="compositionally biased region" description="Low complexity" evidence="1">
    <location>
        <begin position="1006"/>
        <end position="1032"/>
    </location>
</feature>
<organism evidence="2 3">
    <name type="scientific">Magnusiomyces paraingens</name>
    <dbReference type="NCBI Taxonomy" id="2606893"/>
    <lineage>
        <taxon>Eukaryota</taxon>
        <taxon>Fungi</taxon>
        <taxon>Dikarya</taxon>
        <taxon>Ascomycota</taxon>
        <taxon>Saccharomycotina</taxon>
        <taxon>Dipodascomycetes</taxon>
        <taxon>Dipodascales</taxon>
        <taxon>Dipodascaceae</taxon>
        <taxon>Magnusiomyces</taxon>
    </lineage>
</organism>
<feature type="region of interest" description="Disordered" evidence="1">
    <location>
        <begin position="1488"/>
        <end position="1648"/>
    </location>
</feature>
<feature type="compositionally biased region" description="Low complexity" evidence="1">
    <location>
        <begin position="976"/>
        <end position="989"/>
    </location>
</feature>
<dbReference type="PANTHER" id="PTHR13677:SF0">
    <property type="entry name" value="LD41638P"/>
    <property type="match status" value="1"/>
</dbReference>
<feature type="compositionally biased region" description="Low complexity" evidence="1">
    <location>
        <begin position="360"/>
        <end position="397"/>
    </location>
</feature>
<feature type="compositionally biased region" description="Polar residues" evidence="1">
    <location>
        <begin position="258"/>
        <end position="269"/>
    </location>
</feature>
<feature type="compositionally biased region" description="Polar residues" evidence="1">
    <location>
        <begin position="1419"/>
        <end position="1428"/>
    </location>
</feature>
<gene>
    <name evidence="2" type="ORF">SAPINGB_P006012</name>
</gene>
<feature type="compositionally biased region" description="Low complexity" evidence="1">
    <location>
        <begin position="1522"/>
        <end position="1556"/>
    </location>
</feature>
<dbReference type="GeneID" id="43584826"/>
<name>A0A5E8C4T7_9ASCO</name>
<dbReference type="OrthoDB" id="10265409at2759"/>
<feature type="compositionally biased region" description="Polar residues" evidence="1">
    <location>
        <begin position="1391"/>
        <end position="1401"/>
    </location>
</feature>
<feature type="compositionally biased region" description="Low complexity" evidence="1">
    <location>
        <begin position="1298"/>
        <end position="1351"/>
    </location>
</feature>
<feature type="compositionally biased region" description="Low complexity" evidence="1">
    <location>
        <begin position="235"/>
        <end position="257"/>
    </location>
</feature>
<feature type="compositionally biased region" description="Polar residues" evidence="1">
    <location>
        <begin position="959"/>
        <end position="971"/>
    </location>
</feature>
<dbReference type="PANTHER" id="PTHR13677">
    <property type="entry name" value="LD41638P"/>
    <property type="match status" value="1"/>
</dbReference>
<dbReference type="Proteomes" id="UP000398389">
    <property type="component" value="Unassembled WGS sequence"/>
</dbReference>
<feature type="compositionally biased region" description="Polar residues" evidence="1">
    <location>
        <begin position="1"/>
        <end position="11"/>
    </location>
</feature>
<evidence type="ECO:0000256" key="1">
    <source>
        <dbReference type="SAM" id="MobiDB-lite"/>
    </source>
</evidence>
<accession>A0A5E8C4T7</accession>
<feature type="compositionally biased region" description="Low complexity" evidence="1">
    <location>
        <begin position="1492"/>
        <end position="1504"/>
    </location>
</feature>
<feature type="compositionally biased region" description="Polar residues" evidence="1">
    <location>
        <begin position="1033"/>
        <end position="1052"/>
    </location>
</feature>
<feature type="compositionally biased region" description="Low complexity" evidence="1">
    <location>
        <begin position="1618"/>
        <end position="1632"/>
    </location>
</feature>
<feature type="compositionally biased region" description="Low complexity" evidence="1">
    <location>
        <begin position="1258"/>
        <end position="1272"/>
    </location>
</feature>
<feature type="region of interest" description="Disordered" evidence="1">
    <location>
        <begin position="204"/>
        <end position="291"/>
    </location>
</feature>
<evidence type="ECO:0000313" key="2">
    <source>
        <dbReference type="EMBL" id="VVT58050.1"/>
    </source>
</evidence>
<feature type="region of interest" description="Disordered" evidence="1">
    <location>
        <begin position="1006"/>
        <end position="1052"/>
    </location>
</feature>
<feature type="region of interest" description="Disordered" evidence="1">
    <location>
        <begin position="1419"/>
        <end position="1475"/>
    </location>
</feature>
<feature type="region of interest" description="Disordered" evidence="1">
    <location>
        <begin position="1"/>
        <end position="183"/>
    </location>
</feature>
<protein>
    <recommendedName>
        <fullName evidence="4">UDENN domain-containing protein</fullName>
    </recommendedName>
</protein>
<dbReference type="EMBL" id="CABVLU010000005">
    <property type="protein sequence ID" value="VVT58050.1"/>
    <property type="molecule type" value="Genomic_DNA"/>
</dbReference>
<proteinExistence type="predicted"/>
<evidence type="ECO:0000313" key="3">
    <source>
        <dbReference type="Proteomes" id="UP000398389"/>
    </source>
</evidence>
<feature type="compositionally biased region" description="Polar residues" evidence="1">
    <location>
        <begin position="1608"/>
        <end position="1617"/>
    </location>
</feature>
<evidence type="ECO:0008006" key="4">
    <source>
        <dbReference type="Google" id="ProtNLM"/>
    </source>
</evidence>
<feature type="compositionally biased region" description="Low complexity" evidence="1">
    <location>
        <begin position="17"/>
        <end position="71"/>
    </location>
</feature>